<keyword evidence="7" id="KW-1185">Reference proteome</keyword>
<evidence type="ECO:0000313" key="7">
    <source>
        <dbReference type="Proteomes" id="UP001190700"/>
    </source>
</evidence>
<feature type="compositionally biased region" description="Acidic residues" evidence="4">
    <location>
        <begin position="256"/>
        <end position="269"/>
    </location>
</feature>
<evidence type="ECO:0000256" key="3">
    <source>
        <dbReference type="PROSITE-ProRule" id="PRU00221"/>
    </source>
</evidence>
<dbReference type="SUPFAM" id="SSF50978">
    <property type="entry name" value="WD40 repeat-like"/>
    <property type="match status" value="1"/>
</dbReference>
<dbReference type="PROSITE" id="PS50294">
    <property type="entry name" value="WD_REPEATS_REGION"/>
    <property type="match status" value="2"/>
</dbReference>
<dbReference type="PANTHER" id="PTHR22847:SF637">
    <property type="entry name" value="WD REPEAT DOMAIN 5B"/>
    <property type="match status" value="1"/>
</dbReference>
<dbReference type="PROSITE" id="PS00678">
    <property type="entry name" value="WD_REPEATS_1"/>
    <property type="match status" value="2"/>
</dbReference>
<name>A0AAE0KXU7_9CHLO</name>
<dbReference type="InterPro" id="IPR015943">
    <property type="entry name" value="WD40/YVTN_repeat-like_dom_sf"/>
</dbReference>
<feature type="domain" description="EF-hand" evidence="5">
    <location>
        <begin position="595"/>
        <end position="621"/>
    </location>
</feature>
<feature type="compositionally biased region" description="Basic and acidic residues" evidence="4">
    <location>
        <begin position="389"/>
        <end position="402"/>
    </location>
</feature>
<dbReference type="AlphaFoldDB" id="A0AAE0KXU7"/>
<proteinExistence type="predicted"/>
<feature type="region of interest" description="Disordered" evidence="4">
    <location>
        <begin position="317"/>
        <end position="359"/>
    </location>
</feature>
<dbReference type="PANTHER" id="PTHR22847">
    <property type="entry name" value="WD40 REPEAT PROTEIN"/>
    <property type="match status" value="1"/>
</dbReference>
<feature type="repeat" description="WD" evidence="3">
    <location>
        <begin position="120"/>
        <end position="154"/>
    </location>
</feature>
<keyword evidence="2" id="KW-0677">Repeat</keyword>
<feature type="compositionally biased region" description="Polar residues" evidence="4">
    <location>
        <begin position="377"/>
        <end position="388"/>
    </location>
</feature>
<reference evidence="6 7" key="1">
    <citation type="journal article" date="2015" name="Genome Biol. Evol.">
        <title>Comparative Genomics of a Bacterivorous Green Alga Reveals Evolutionary Causalities and Consequences of Phago-Mixotrophic Mode of Nutrition.</title>
        <authorList>
            <person name="Burns J.A."/>
            <person name="Paasch A."/>
            <person name="Narechania A."/>
            <person name="Kim E."/>
        </authorList>
    </citation>
    <scope>NUCLEOTIDE SEQUENCE [LARGE SCALE GENOMIC DNA]</scope>
    <source>
        <strain evidence="6 7">PLY_AMNH</strain>
    </source>
</reference>
<dbReference type="PRINTS" id="PR00320">
    <property type="entry name" value="GPROTEINBRPT"/>
</dbReference>
<dbReference type="GO" id="GO:0005509">
    <property type="term" value="F:calcium ion binding"/>
    <property type="evidence" value="ECO:0007669"/>
    <property type="project" value="InterPro"/>
</dbReference>
<sequence length="666" mass="70280">MVRLRAQLPRMSELVRVKAHDAVVYCCAWAPAGNWVASAGADGAAKVWDVGFADETGDDIVMVEEPIQELRRPVSKGGVVDNWVLWCVFTRDGAHLLTAHMDHTLVMWSCTTWTEALPALCGHAQGVLACDSTGDGKQMVSCSGDGTLRVWDLKAAIKLGANPAHTGRVRGCEIGGGGGIITAGEDGVFRIWKKPMKAREGPPPSLAVEVEADVVLGCDWSEDSMWIAVATGSRGLLIYSTLQQKGHKGSDHSEENAEAEGEEEVDREGMEGVDEILPAEDVSPPDEKAPLLASSAPRKRGWLDRLLCRKDTVMDSHRSEAIGEARRSSREETSGGGPGSQAGREPAAQPHAPVRFSGGGRMTLKEQHFARFGAQSWGPSGQLASSSERQARAPGQDREVGPRLRGGGGGSRGASRPVMESAQAVGSLAATPSPFRPIVSLSPSEDSPGATITTCKFSKDSDFLLTGGHSNAGAEVRLWRCGAWECVARLEGHRAAPVTSVDFAPDGDWACSCDGPEGSGLRLWDISGVLDPSVEEPAHWEIPQDTRKGGASVGLGACAWSPCGKRVAAAMDTGEVRVWYVGTGSTESVAEGTTFDECDADGDGVVTKAEFQGAAAKSVKGEVFLSIPKAHRGLAATACAYRCALRMSITLREAGESCTCVAPLRA</sequence>
<dbReference type="GO" id="GO:1990234">
    <property type="term" value="C:transferase complex"/>
    <property type="evidence" value="ECO:0007669"/>
    <property type="project" value="UniProtKB-ARBA"/>
</dbReference>
<evidence type="ECO:0000256" key="2">
    <source>
        <dbReference type="ARBA" id="ARBA00022737"/>
    </source>
</evidence>
<feature type="repeat" description="WD" evidence="3">
    <location>
        <begin position="17"/>
        <end position="50"/>
    </location>
</feature>
<organism evidence="6 7">
    <name type="scientific">Cymbomonas tetramitiformis</name>
    <dbReference type="NCBI Taxonomy" id="36881"/>
    <lineage>
        <taxon>Eukaryota</taxon>
        <taxon>Viridiplantae</taxon>
        <taxon>Chlorophyta</taxon>
        <taxon>Pyramimonadophyceae</taxon>
        <taxon>Pyramimonadales</taxon>
        <taxon>Pyramimonadaceae</taxon>
        <taxon>Cymbomonas</taxon>
    </lineage>
</organism>
<dbReference type="Pfam" id="PF00400">
    <property type="entry name" value="WD40"/>
    <property type="match status" value="3"/>
</dbReference>
<gene>
    <name evidence="6" type="ORF">CYMTET_26740</name>
</gene>
<dbReference type="PROSITE" id="PS50222">
    <property type="entry name" value="EF_HAND_2"/>
    <property type="match status" value="1"/>
</dbReference>
<evidence type="ECO:0000256" key="1">
    <source>
        <dbReference type="ARBA" id="ARBA00022574"/>
    </source>
</evidence>
<dbReference type="EMBL" id="LGRX02014491">
    <property type="protein sequence ID" value="KAK3264529.1"/>
    <property type="molecule type" value="Genomic_DNA"/>
</dbReference>
<feature type="region of interest" description="Disordered" evidence="4">
    <location>
        <begin position="245"/>
        <end position="269"/>
    </location>
</feature>
<feature type="compositionally biased region" description="Basic and acidic residues" evidence="4">
    <location>
        <begin position="317"/>
        <end position="333"/>
    </location>
</feature>
<dbReference type="InterPro" id="IPR001680">
    <property type="entry name" value="WD40_rpt"/>
</dbReference>
<dbReference type="InterPro" id="IPR036322">
    <property type="entry name" value="WD40_repeat_dom_sf"/>
</dbReference>
<dbReference type="SMART" id="SM00320">
    <property type="entry name" value="WD40"/>
    <property type="match status" value="8"/>
</dbReference>
<feature type="region of interest" description="Disordered" evidence="4">
    <location>
        <begin position="375"/>
        <end position="433"/>
    </location>
</feature>
<evidence type="ECO:0000313" key="6">
    <source>
        <dbReference type="EMBL" id="KAK3264529.1"/>
    </source>
</evidence>
<evidence type="ECO:0000256" key="4">
    <source>
        <dbReference type="SAM" id="MobiDB-lite"/>
    </source>
</evidence>
<accession>A0AAE0KXU7</accession>
<protein>
    <recommendedName>
        <fullName evidence="5">EF-hand domain-containing protein</fullName>
    </recommendedName>
</protein>
<dbReference type="InterPro" id="IPR019775">
    <property type="entry name" value="WD40_repeat_CS"/>
</dbReference>
<evidence type="ECO:0000259" key="5">
    <source>
        <dbReference type="PROSITE" id="PS50222"/>
    </source>
</evidence>
<dbReference type="InterPro" id="IPR018247">
    <property type="entry name" value="EF_Hand_1_Ca_BS"/>
</dbReference>
<dbReference type="PROSITE" id="PS00018">
    <property type="entry name" value="EF_HAND_1"/>
    <property type="match status" value="1"/>
</dbReference>
<dbReference type="InterPro" id="IPR002048">
    <property type="entry name" value="EF_hand_dom"/>
</dbReference>
<dbReference type="InterPro" id="IPR020472">
    <property type="entry name" value="WD40_PAC1"/>
</dbReference>
<comment type="caution">
    <text evidence="6">The sequence shown here is derived from an EMBL/GenBank/DDBJ whole genome shotgun (WGS) entry which is preliminary data.</text>
</comment>
<dbReference type="Gene3D" id="2.130.10.10">
    <property type="entry name" value="YVTN repeat-like/Quinoprotein amine dehydrogenase"/>
    <property type="match status" value="2"/>
</dbReference>
<dbReference type="PROSITE" id="PS50082">
    <property type="entry name" value="WD_REPEATS_2"/>
    <property type="match status" value="2"/>
</dbReference>
<keyword evidence="1 3" id="KW-0853">WD repeat</keyword>
<dbReference type="Proteomes" id="UP001190700">
    <property type="component" value="Unassembled WGS sequence"/>
</dbReference>